<keyword evidence="1" id="KW-0175">Coiled coil</keyword>
<evidence type="ECO:0000313" key="2">
    <source>
        <dbReference type="EMBL" id="GJT42477.1"/>
    </source>
</evidence>
<keyword evidence="3" id="KW-1185">Reference proteome</keyword>
<feature type="coiled-coil region" evidence="1">
    <location>
        <begin position="316"/>
        <end position="343"/>
    </location>
</feature>
<evidence type="ECO:0000313" key="3">
    <source>
        <dbReference type="Proteomes" id="UP001151760"/>
    </source>
</evidence>
<organism evidence="2 3">
    <name type="scientific">Tanacetum coccineum</name>
    <dbReference type="NCBI Taxonomy" id="301880"/>
    <lineage>
        <taxon>Eukaryota</taxon>
        <taxon>Viridiplantae</taxon>
        <taxon>Streptophyta</taxon>
        <taxon>Embryophyta</taxon>
        <taxon>Tracheophyta</taxon>
        <taxon>Spermatophyta</taxon>
        <taxon>Magnoliopsida</taxon>
        <taxon>eudicotyledons</taxon>
        <taxon>Gunneridae</taxon>
        <taxon>Pentapetalae</taxon>
        <taxon>asterids</taxon>
        <taxon>campanulids</taxon>
        <taxon>Asterales</taxon>
        <taxon>Asteraceae</taxon>
        <taxon>Asteroideae</taxon>
        <taxon>Anthemideae</taxon>
        <taxon>Anthemidinae</taxon>
        <taxon>Tanacetum</taxon>
    </lineage>
</organism>
<dbReference type="EMBL" id="BQNB010015648">
    <property type="protein sequence ID" value="GJT42477.1"/>
    <property type="molecule type" value="Genomic_DNA"/>
</dbReference>
<reference evidence="2" key="2">
    <citation type="submission" date="2022-01" db="EMBL/GenBank/DDBJ databases">
        <authorList>
            <person name="Yamashiro T."/>
            <person name="Shiraishi A."/>
            <person name="Satake H."/>
            <person name="Nakayama K."/>
        </authorList>
    </citation>
    <scope>NUCLEOTIDE SEQUENCE</scope>
</reference>
<protein>
    <submittedName>
        <fullName evidence="2">Uncharacterized protein</fullName>
    </submittedName>
</protein>
<comment type="caution">
    <text evidence="2">The sequence shown here is derived from an EMBL/GenBank/DDBJ whole genome shotgun (WGS) entry which is preliminary data.</text>
</comment>
<proteinExistence type="predicted"/>
<dbReference type="Proteomes" id="UP001151760">
    <property type="component" value="Unassembled WGS sequence"/>
</dbReference>
<sequence length="487" mass="55932">MGVDEVKRSLRYGDQVRTNEDADVDRFKEVVVLLFTLRTWCQQDLSKFFMSFITFQIVDPFMKELLVYMGRTVNDSSGVSKPSWGEYVYFDTYVSGHLPGGCIYTTSLKQVETKKIQAGVQVSRLEDKDVIFSFEAPWMSFYFVVFVLVRNIIEDGEKKIENHSIDIQDRLSRALLRSWLKTLSDHNTRLRSSTTLKYQLQVVSLRIQGSSSVLSFYECAHELPTTRSPALGIDFSCFVTQLRAGNRLLITIDIAKQRFVLSLSSSDAPFETESETWTFHICGVLDRSTIVICFYGLVLAKLEQKTQLTRPIWKGKDKKKNRLKQTRQEYLKLKEEVDKRTQEKTHDTHIKKTSTEMLSVFLNFIIYIVISTKSFIVSTTVSVFPHSDVDYFEGLSHCVMDHLNSGQISDIMEDEVSLKSYLFAELTDKKDANISEIGIETRPNLKYYGGAASEDVCFLHDLAYIPESQANCRGVTKHHLLEHLLHI</sequence>
<name>A0ABQ5DTJ2_9ASTR</name>
<reference evidence="2" key="1">
    <citation type="journal article" date="2022" name="Int. J. Mol. Sci.">
        <title>Draft Genome of Tanacetum Coccineum: Genomic Comparison of Closely Related Tanacetum-Family Plants.</title>
        <authorList>
            <person name="Yamashiro T."/>
            <person name="Shiraishi A."/>
            <person name="Nakayama K."/>
            <person name="Satake H."/>
        </authorList>
    </citation>
    <scope>NUCLEOTIDE SEQUENCE</scope>
</reference>
<evidence type="ECO:0000256" key="1">
    <source>
        <dbReference type="SAM" id="Coils"/>
    </source>
</evidence>
<accession>A0ABQ5DTJ2</accession>
<gene>
    <name evidence="2" type="ORF">Tco_0951192</name>
</gene>